<feature type="region of interest" description="Disordered" evidence="3">
    <location>
        <begin position="1"/>
        <end position="20"/>
    </location>
</feature>
<evidence type="ECO:0000259" key="4">
    <source>
        <dbReference type="PROSITE" id="PS51459"/>
    </source>
</evidence>
<dbReference type="GO" id="GO:0005524">
    <property type="term" value="F:ATP binding"/>
    <property type="evidence" value="ECO:0007669"/>
    <property type="project" value="UniProtKB-KW"/>
</dbReference>
<dbReference type="PROSITE" id="PS51459">
    <property type="entry name" value="FIDO"/>
    <property type="match status" value="1"/>
</dbReference>
<gene>
    <name evidence="5" type="ORF">AXW67_22360</name>
</gene>
<dbReference type="Pfam" id="PF02661">
    <property type="entry name" value="Fic"/>
    <property type="match status" value="1"/>
</dbReference>
<dbReference type="InterPro" id="IPR036597">
    <property type="entry name" value="Fido-like_dom_sf"/>
</dbReference>
<feature type="binding site" evidence="2">
    <location>
        <begin position="134"/>
        <end position="141"/>
    </location>
    <ligand>
        <name>ATP</name>
        <dbReference type="ChEBI" id="CHEBI:30616"/>
    </ligand>
</feature>
<evidence type="ECO:0000256" key="2">
    <source>
        <dbReference type="PIRSR" id="PIRSR640198-2"/>
    </source>
</evidence>
<dbReference type="PANTHER" id="PTHR13504">
    <property type="entry name" value="FIDO DOMAIN-CONTAINING PROTEIN DDB_G0283145"/>
    <property type="match status" value="1"/>
</dbReference>
<protein>
    <submittedName>
        <fullName evidence="5">Cell filamentation protein Fic</fullName>
    </submittedName>
</protein>
<evidence type="ECO:0000313" key="6">
    <source>
        <dbReference type="Proteomes" id="UP000077173"/>
    </source>
</evidence>
<keyword evidence="6" id="KW-1185">Reference proteome</keyword>
<feature type="domain" description="Fido" evidence="4">
    <location>
        <begin position="53"/>
        <end position="200"/>
    </location>
</feature>
<accession>A0A176YWI3</accession>
<feature type="active site" evidence="1">
    <location>
        <position position="130"/>
    </location>
</feature>
<sequence length="226" mass="25163">MAEDRHSVAETAPLLNDPDEIARREAENGIRQFDLALEMIRSFVKEPERPFRLRSSLTLKLHQAALDGIHPLAGTWRNTNVTIQGSKHQPPEAPFVSEEIEYLCDYVNDNWSKTAVHLAAYVLWRLNWIHPFADGNGRTARAVSYVVMSAKLDSLLPGAPTIPEQIAGNKKPYYDALEAADLRLTEGATDVSALEDMLDRMLATQLLSAAKEAKGEVKGTASRNYH</sequence>
<comment type="caution">
    <text evidence="5">The sequence shown here is derived from an EMBL/GenBank/DDBJ whole genome shotgun (WGS) entry which is preliminary data.</text>
</comment>
<name>A0A176YWI3_9BRAD</name>
<evidence type="ECO:0000256" key="1">
    <source>
        <dbReference type="PIRSR" id="PIRSR640198-1"/>
    </source>
</evidence>
<dbReference type="InterPro" id="IPR040198">
    <property type="entry name" value="Fido_containing"/>
</dbReference>
<dbReference type="Gene3D" id="1.10.3290.10">
    <property type="entry name" value="Fido-like domain"/>
    <property type="match status" value="1"/>
</dbReference>
<reference evidence="5 6" key="1">
    <citation type="submission" date="2016-02" db="EMBL/GenBank/DDBJ databases">
        <title>Draft genome sequence of the strain BR 10247T Bradyrhizobium neotropicale isolated from nodules of Centrolobium paraense.</title>
        <authorList>
            <person name="Simoes-Araujo J.L."/>
            <person name="Barauna A.C."/>
            <person name="Silva K."/>
            <person name="Zilli J.E."/>
        </authorList>
    </citation>
    <scope>NUCLEOTIDE SEQUENCE [LARGE SCALE GENOMIC DNA]</scope>
    <source>
        <strain evidence="5 6">BR 10247</strain>
    </source>
</reference>
<evidence type="ECO:0000256" key="3">
    <source>
        <dbReference type="SAM" id="MobiDB-lite"/>
    </source>
</evidence>
<dbReference type="EMBL" id="LSEF01000089">
    <property type="protein sequence ID" value="OAF11563.1"/>
    <property type="molecule type" value="Genomic_DNA"/>
</dbReference>
<dbReference type="SUPFAM" id="SSF140931">
    <property type="entry name" value="Fic-like"/>
    <property type="match status" value="1"/>
</dbReference>
<dbReference type="PANTHER" id="PTHR13504:SF38">
    <property type="entry name" value="FIDO DOMAIN-CONTAINING PROTEIN"/>
    <property type="match status" value="1"/>
</dbReference>
<feature type="binding site" evidence="2">
    <location>
        <begin position="173"/>
        <end position="174"/>
    </location>
    <ligand>
        <name>ATP</name>
        <dbReference type="ChEBI" id="CHEBI:30616"/>
    </ligand>
</feature>
<proteinExistence type="predicted"/>
<dbReference type="AlphaFoldDB" id="A0A176YWI3"/>
<dbReference type="InterPro" id="IPR003812">
    <property type="entry name" value="Fido"/>
</dbReference>
<dbReference type="RefSeq" id="WP_063680573.1">
    <property type="nucleotide sequence ID" value="NZ_LSEF01000089.1"/>
</dbReference>
<keyword evidence="2" id="KW-0547">Nucleotide-binding</keyword>
<evidence type="ECO:0000313" key="5">
    <source>
        <dbReference type="EMBL" id="OAF11563.1"/>
    </source>
</evidence>
<dbReference type="Proteomes" id="UP000077173">
    <property type="component" value="Unassembled WGS sequence"/>
</dbReference>
<keyword evidence="2" id="KW-0067">ATP-binding</keyword>
<organism evidence="5 6">
    <name type="scientific">Bradyrhizobium neotropicale</name>
    <dbReference type="NCBI Taxonomy" id="1497615"/>
    <lineage>
        <taxon>Bacteria</taxon>
        <taxon>Pseudomonadati</taxon>
        <taxon>Pseudomonadota</taxon>
        <taxon>Alphaproteobacteria</taxon>
        <taxon>Hyphomicrobiales</taxon>
        <taxon>Nitrobacteraceae</taxon>
        <taxon>Bradyrhizobium</taxon>
    </lineage>
</organism>